<keyword evidence="2" id="KW-1185">Reference proteome</keyword>
<evidence type="ECO:0000313" key="2">
    <source>
        <dbReference type="Proteomes" id="UP000031668"/>
    </source>
</evidence>
<dbReference type="Proteomes" id="UP000031668">
    <property type="component" value="Unassembled WGS sequence"/>
</dbReference>
<reference evidence="1 2" key="1">
    <citation type="journal article" date="2014" name="Genome Biol. Evol.">
        <title>The genome of the myxosporean Thelohanellus kitauei shows adaptations to nutrient acquisition within its fish host.</title>
        <authorList>
            <person name="Yang Y."/>
            <person name="Xiong J."/>
            <person name="Zhou Z."/>
            <person name="Huo F."/>
            <person name="Miao W."/>
            <person name="Ran C."/>
            <person name="Liu Y."/>
            <person name="Zhang J."/>
            <person name="Feng J."/>
            <person name="Wang M."/>
            <person name="Wang M."/>
            <person name="Wang L."/>
            <person name="Yao B."/>
        </authorList>
    </citation>
    <scope>NUCLEOTIDE SEQUENCE [LARGE SCALE GENOMIC DNA]</scope>
    <source>
        <strain evidence="1">Wuqing</strain>
    </source>
</reference>
<dbReference type="AlphaFoldDB" id="A0A0C2IBY2"/>
<proteinExistence type="predicted"/>
<accession>A0A0C2IBY2</accession>
<dbReference type="EMBL" id="JWZT01004870">
    <property type="protein sequence ID" value="KII62838.1"/>
    <property type="molecule type" value="Genomic_DNA"/>
</dbReference>
<evidence type="ECO:0000313" key="1">
    <source>
        <dbReference type="EMBL" id="KII62838.1"/>
    </source>
</evidence>
<name>A0A0C2IBY2_THEKT</name>
<organism evidence="1 2">
    <name type="scientific">Thelohanellus kitauei</name>
    <name type="common">Myxosporean</name>
    <dbReference type="NCBI Taxonomy" id="669202"/>
    <lineage>
        <taxon>Eukaryota</taxon>
        <taxon>Metazoa</taxon>
        <taxon>Cnidaria</taxon>
        <taxon>Myxozoa</taxon>
        <taxon>Myxosporea</taxon>
        <taxon>Bivalvulida</taxon>
        <taxon>Platysporina</taxon>
        <taxon>Myxobolidae</taxon>
        <taxon>Thelohanellus</taxon>
    </lineage>
</organism>
<gene>
    <name evidence="1" type="ORF">RF11_10551</name>
</gene>
<comment type="caution">
    <text evidence="1">The sequence shown here is derived from an EMBL/GenBank/DDBJ whole genome shotgun (WGS) entry which is preliminary data.</text>
</comment>
<protein>
    <submittedName>
        <fullName evidence="1">Uncharacterized protein</fullName>
    </submittedName>
</protein>
<sequence>MKLNKTNTGYSSEMYEINMETKGVRLVLKTKSTEIESLWVSETYLMFCLKESKLLFIREIKSKQIDQFEFPDQIRDISFDDTENILVSTITHNVNLNHSF</sequence>